<evidence type="ECO:0000313" key="4">
    <source>
        <dbReference type="Proteomes" id="UP001501231"/>
    </source>
</evidence>
<accession>A0ABP5WNQ7</accession>
<keyword evidence="3" id="KW-0808">Transferase</keyword>
<evidence type="ECO:0000313" key="3">
    <source>
        <dbReference type="EMBL" id="GAA2431849.1"/>
    </source>
</evidence>
<dbReference type="Gene3D" id="1.10.510.10">
    <property type="entry name" value="Transferase(Phosphotransferase) domain 1"/>
    <property type="match status" value="1"/>
</dbReference>
<dbReference type="PROSITE" id="PS50011">
    <property type="entry name" value="PROTEIN_KINASE_DOM"/>
    <property type="match status" value="1"/>
</dbReference>
<keyword evidence="3" id="KW-0418">Kinase</keyword>
<dbReference type="PANTHER" id="PTHR34512:SF30">
    <property type="entry name" value="OUTER MEMBRANE PROTEIN ASSEMBLY FACTOR BAMB"/>
    <property type="match status" value="1"/>
</dbReference>
<dbReference type="Pfam" id="PF13360">
    <property type="entry name" value="PQQ_2"/>
    <property type="match status" value="3"/>
</dbReference>
<dbReference type="Proteomes" id="UP001501231">
    <property type="component" value="Unassembled WGS sequence"/>
</dbReference>
<feature type="compositionally biased region" description="Low complexity" evidence="1">
    <location>
        <begin position="312"/>
        <end position="324"/>
    </location>
</feature>
<dbReference type="SUPFAM" id="SSF56112">
    <property type="entry name" value="Protein kinase-like (PK-like)"/>
    <property type="match status" value="1"/>
</dbReference>
<sequence length="694" mass="72912">MRVDDFELLDDLGSGPIGRTYRAEEIVKRRAAVVTVLHPHWSASGCEEEFTEAVQRMMRVRGPNVVRTLDGGVAPEGWWVAVDHLAGRPLDAVLDGTGPLNPYCVVGLARHMAAGLAALHEGRMLHGALKPANVIVTPAGPQLVDYGLLPLLSPLADGAPAGPAVNLRGDPAYMSPRVVAEPQLADADDDVHSLGMILLHALLGRRPYDDLELMSTAMRVLCEGPPVDLIPYRDLRKLIGRCLGPRPAGRRRLAGLVPRRAPSVHSVIYQAAKLHSADDRWFELVAADRSGQAAARAPERTAEPSATRADGAPQAALPAAHAAPVPAPPPAPVPPQRTKRPEHGGGPEPGASPRGTPSRVGPWRFPTQGMVLAIRPAGKERLLVTSQDGRVYAVHPVSGKELWRYGGPGTPLLPPARMGHDELLVAAAAEGLLVVLDARDGTERRRRQIDCFFAAPPAAAHGTACVPTADGRLLVFDGDLSVRHSISVGSLGGAAPVLVSGLAFVGTSEGLLVVDVTSGKHRLLRIGDVEGCGVAAVGGTVYTGTAAGDVVAIAHDGTEKWRVHTKGQVTGRPACVDGRVYAGSHDHHVYALDSHDGRMLWPAAATEGPVVAGPVVAGGTVYAGAGDHRLYAFDADDGARRWTFPTGGAINSAPVVGADLVYTGSADGHLYAVQRESGRGDPAEPHEIDVRLRL</sequence>
<feature type="compositionally biased region" description="Pro residues" evidence="1">
    <location>
        <begin position="325"/>
        <end position="335"/>
    </location>
</feature>
<dbReference type="GO" id="GO:0016301">
    <property type="term" value="F:kinase activity"/>
    <property type="evidence" value="ECO:0007669"/>
    <property type="project" value="UniProtKB-KW"/>
</dbReference>
<proteinExistence type="predicted"/>
<dbReference type="InterPro" id="IPR015943">
    <property type="entry name" value="WD40/YVTN_repeat-like_dom_sf"/>
</dbReference>
<dbReference type="RefSeq" id="WP_344592320.1">
    <property type="nucleotide sequence ID" value="NZ_BAAARW010000020.1"/>
</dbReference>
<dbReference type="Gene3D" id="2.40.128.630">
    <property type="match status" value="2"/>
</dbReference>
<dbReference type="Pfam" id="PF00069">
    <property type="entry name" value="Pkinase"/>
    <property type="match status" value="1"/>
</dbReference>
<comment type="caution">
    <text evidence="3">The sequence shown here is derived from an EMBL/GenBank/DDBJ whole genome shotgun (WGS) entry which is preliminary data.</text>
</comment>
<dbReference type="InterPro" id="IPR011047">
    <property type="entry name" value="Quinoprotein_ADH-like_sf"/>
</dbReference>
<dbReference type="InterPro" id="IPR011009">
    <property type="entry name" value="Kinase-like_dom_sf"/>
</dbReference>
<dbReference type="Gene3D" id="2.130.10.10">
    <property type="entry name" value="YVTN repeat-like/Quinoprotein amine dehydrogenase"/>
    <property type="match status" value="1"/>
</dbReference>
<keyword evidence="4" id="KW-1185">Reference proteome</keyword>
<dbReference type="InterPro" id="IPR002372">
    <property type="entry name" value="PQQ_rpt_dom"/>
</dbReference>
<gene>
    <name evidence="3" type="ORF">GCM10010191_52120</name>
</gene>
<protein>
    <submittedName>
        <fullName evidence="3">Serine/threonine-protein kinase</fullName>
    </submittedName>
</protein>
<reference evidence="4" key="1">
    <citation type="journal article" date="2019" name="Int. J. Syst. Evol. Microbiol.">
        <title>The Global Catalogue of Microorganisms (GCM) 10K type strain sequencing project: providing services to taxonomists for standard genome sequencing and annotation.</title>
        <authorList>
            <consortium name="The Broad Institute Genomics Platform"/>
            <consortium name="The Broad Institute Genome Sequencing Center for Infectious Disease"/>
            <person name="Wu L."/>
            <person name="Ma J."/>
        </authorList>
    </citation>
    <scope>NUCLEOTIDE SEQUENCE [LARGE SCALE GENOMIC DNA]</scope>
    <source>
        <strain evidence="4">JCM 3325</strain>
    </source>
</reference>
<dbReference type="SUPFAM" id="SSF50998">
    <property type="entry name" value="Quinoprotein alcohol dehydrogenase-like"/>
    <property type="match status" value="2"/>
</dbReference>
<feature type="region of interest" description="Disordered" evidence="1">
    <location>
        <begin position="293"/>
        <end position="364"/>
    </location>
</feature>
<dbReference type="SMART" id="SM00564">
    <property type="entry name" value="PQQ"/>
    <property type="match status" value="5"/>
</dbReference>
<dbReference type="InterPro" id="IPR018391">
    <property type="entry name" value="PQQ_b-propeller_rpt"/>
</dbReference>
<feature type="domain" description="Protein kinase" evidence="2">
    <location>
        <begin position="6"/>
        <end position="268"/>
    </location>
</feature>
<name>A0ABP5WNQ7_9ACTN</name>
<dbReference type="Gene3D" id="3.30.200.20">
    <property type="entry name" value="Phosphorylase Kinase, domain 1"/>
    <property type="match status" value="1"/>
</dbReference>
<organism evidence="3 4">
    <name type="scientific">Actinomadura vinacea</name>
    <dbReference type="NCBI Taxonomy" id="115336"/>
    <lineage>
        <taxon>Bacteria</taxon>
        <taxon>Bacillati</taxon>
        <taxon>Actinomycetota</taxon>
        <taxon>Actinomycetes</taxon>
        <taxon>Streptosporangiales</taxon>
        <taxon>Thermomonosporaceae</taxon>
        <taxon>Actinomadura</taxon>
    </lineage>
</organism>
<dbReference type="SMART" id="SM00220">
    <property type="entry name" value="S_TKc"/>
    <property type="match status" value="1"/>
</dbReference>
<evidence type="ECO:0000259" key="2">
    <source>
        <dbReference type="PROSITE" id="PS50011"/>
    </source>
</evidence>
<evidence type="ECO:0000256" key="1">
    <source>
        <dbReference type="SAM" id="MobiDB-lite"/>
    </source>
</evidence>
<dbReference type="InterPro" id="IPR000719">
    <property type="entry name" value="Prot_kinase_dom"/>
</dbReference>
<dbReference type="PANTHER" id="PTHR34512">
    <property type="entry name" value="CELL SURFACE PROTEIN"/>
    <property type="match status" value="1"/>
</dbReference>
<dbReference type="EMBL" id="BAAARW010000020">
    <property type="protein sequence ID" value="GAA2431849.1"/>
    <property type="molecule type" value="Genomic_DNA"/>
</dbReference>